<name>X1CXX2_9ZZZZ</name>
<comment type="caution">
    <text evidence="1">The sequence shown here is derived from an EMBL/GenBank/DDBJ whole genome shotgun (WGS) entry which is preliminary data.</text>
</comment>
<sequence length="90" mass="10321">SIDSVPLVLEFKPDMSYYCLKKISVKRFEQEQYEAIKAIQIYREEHIQSQSLAAVHFNPENILKRMSFRWAGEEKAAADANTPQEAEGAS</sequence>
<evidence type="ECO:0000313" key="1">
    <source>
        <dbReference type="EMBL" id="GAH00890.1"/>
    </source>
</evidence>
<proteinExistence type="predicted"/>
<feature type="non-terminal residue" evidence="1">
    <location>
        <position position="1"/>
    </location>
</feature>
<gene>
    <name evidence="1" type="ORF">S01H4_47641</name>
</gene>
<organism evidence="1">
    <name type="scientific">marine sediment metagenome</name>
    <dbReference type="NCBI Taxonomy" id="412755"/>
    <lineage>
        <taxon>unclassified sequences</taxon>
        <taxon>metagenomes</taxon>
        <taxon>ecological metagenomes</taxon>
    </lineage>
</organism>
<dbReference type="AlphaFoldDB" id="X1CXX2"/>
<reference evidence="1" key="1">
    <citation type="journal article" date="2014" name="Front. Microbiol.">
        <title>High frequency of phylogenetically diverse reductive dehalogenase-homologous genes in deep subseafloor sedimentary metagenomes.</title>
        <authorList>
            <person name="Kawai M."/>
            <person name="Futagami T."/>
            <person name="Toyoda A."/>
            <person name="Takaki Y."/>
            <person name="Nishi S."/>
            <person name="Hori S."/>
            <person name="Arai W."/>
            <person name="Tsubouchi T."/>
            <person name="Morono Y."/>
            <person name="Uchiyama I."/>
            <person name="Ito T."/>
            <person name="Fujiyama A."/>
            <person name="Inagaki F."/>
            <person name="Takami H."/>
        </authorList>
    </citation>
    <scope>NUCLEOTIDE SEQUENCE</scope>
    <source>
        <strain evidence="1">Expedition CK06-06</strain>
    </source>
</reference>
<dbReference type="EMBL" id="BART01026770">
    <property type="protein sequence ID" value="GAH00890.1"/>
    <property type="molecule type" value="Genomic_DNA"/>
</dbReference>
<protein>
    <submittedName>
        <fullName evidence="1">Uncharacterized protein</fullName>
    </submittedName>
</protein>
<accession>X1CXX2</accession>